<keyword evidence="2" id="KW-1185">Reference proteome</keyword>
<organism evidence="1 2">
    <name type="scientific">Massariosphaeria phaeospora</name>
    <dbReference type="NCBI Taxonomy" id="100035"/>
    <lineage>
        <taxon>Eukaryota</taxon>
        <taxon>Fungi</taxon>
        <taxon>Dikarya</taxon>
        <taxon>Ascomycota</taxon>
        <taxon>Pezizomycotina</taxon>
        <taxon>Dothideomycetes</taxon>
        <taxon>Pleosporomycetidae</taxon>
        <taxon>Pleosporales</taxon>
        <taxon>Pleosporales incertae sedis</taxon>
        <taxon>Massariosphaeria</taxon>
    </lineage>
</organism>
<dbReference type="AlphaFoldDB" id="A0A7C8MCH6"/>
<proteinExistence type="predicted"/>
<accession>A0A7C8MCH6</accession>
<reference evidence="1 2" key="1">
    <citation type="submission" date="2020-01" db="EMBL/GenBank/DDBJ databases">
        <authorList>
            <consortium name="DOE Joint Genome Institute"/>
            <person name="Haridas S."/>
            <person name="Albert R."/>
            <person name="Binder M."/>
            <person name="Bloem J."/>
            <person name="Labutti K."/>
            <person name="Salamov A."/>
            <person name="Andreopoulos B."/>
            <person name="Baker S.E."/>
            <person name="Barry K."/>
            <person name="Bills G."/>
            <person name="Bluhm B.H."/>
            <person name="Cannon C."/>
            <person name="Castanera R."/>
            <person name="Culley D.E."/>
            <person name="Daum C."/>
            <person name="Ezra D."/>
            <person name="Gonzalez J.B."/>
            <person name="Henrissat B."/>
            <person name="Kuo A."/>
            <person name="Liang C."/>
            <person name="Lipzen A."/>
            <person name="Lutzoni F."/>
            <person name="Magnuson J."/>
            <person name="Mondo S."/>
            <person name="Nolan M."/>
            <person name="Ohm R."/>
            <person name="Pangilinan J."/>
            <person name="Park H.-J.H."/>
            <person name="Ramirez L."/>
            <person name="Alfaro M."/>
            <person name="Sun H."/>
            <person name="Tritt A."/>
            <person name="Yoshinaga Y."/>
            <person name="Zwiers L.-H.L."/>
            <person name="Turgeon B.G."/>
            <person name="Goodwin S.B."/>
            <person name="Spatafora J.W."/>
            <person name="Crous P.W."/>
            <person name="Grigoriev I.V."/>
        </authorList>
    </citation>
    <scope>NUCLEOTIDE SEQUENCE [LARGE SCALE GENOMIC DNA]</scope>
    <source>
        <strain evidence="1 2">CBS 611.86</strain>
    </source>
</reference>
<evidence type="ECO:0008006" key="3">
    <source>
        <dbReference type="Google" id="ProtNLM"/>
    </source>
</evidence>
<dbReference type="Proteomes" id="UP000481861">
    <property type="component" value="Unassembled WGS sequence"/>
</dbReference>
<dbReference type="EMBL" id="JAADJZ010000005">
    <property type="protein sequence ID" value="KAF2874776.1"/>
    <property type="molecule type" value="Genomic_DNA"/>
</dbReference>
<name>A0A7C8MCH6_9PLEO</name>
<sequence>MASVELSALPNDIIIAIATQLRRQHSSNVDFLAFILVNKQWHQLGLRVFYGNIALTDSTLAPFTESFNVLAYGKCVRSLTLKIEATDDETPRQCAAKAEPTLLSKGLTQLTPLISNFKNLASFSLCAQGLSRNPVLADRQPESVPRKNIVALLKALPETCTNLELDTRGYDHREEYEQVHMCDAVRAILPRMHNVRIRVGAMCHEMFGTGEFTPTHLPNLKSLIVNYGA</sequence>
<evidence type="ECO:0000313" key="1">
    <source>
        <dbReference type="EMBL" id="KAF2874776.1"/>
    </source>
</evidence>
<dbReference type="OrthoDB" id="4192220at2759"/>
<comment type="caution">
    <text evidence="1">The sequence shown here is derived from an EMBL/GenBank/DDBJ whole genome shotgun (WGS) entry which is preliminary data.</text>
</comment>
<protein>
    <recommendedName>
        <fullName evidence="3">F-box domain-containing protein</fullName>
    </recommendedName>
</protein>
<evidence type="ECO:0000313" key="2">
    <source>
        <dbReference type="Proteomes" id="UP000481861"/>
    </source>
</evidence>
<gene>
    <name evidence="1" type="ORF">BDV95DRAFT_603569</name>
</gene>